<dbReference type="EMBL" id="FNYE01000007">
    <property type="protein sequence ID" value="SEJ18827.1"/>
    <property type="molecule type" value="Genomic_DNA"/>
</dbReference>
<evidence type="ECO:0000259" key="2">
    <source>
        <dbReference type="PROSITE" id="PS51746"/>
    </source>
</evidence>
<organism evidence="3 4">
    <name type="scientific">Paraburkholderia diazotrophica</name>
    <dbReference type="NCBI Taxonomy" id="667676"/>
    <lineage>
        <taxon>Bacteria</taxon>
        <taxon>Pseudomonadati</taxon>
        <taxon>Pseudomonadota</taxon>
        <taxon>Betaproteobacteria</taxon>
        <taxon>Burkholderiales</taxon>
        <taxon>Burkholderiaceae</taxon>
        <taxon>Paraburkholderia</taxon>
    </lineage>
</organism>
<feature type="region of interest" description="Disordered" evidence="1">
    <location>
        <begin position="1"/>
        <end position="20"/>
    </location>
</feature>
<dbReference type="OrthoDB" id="9801841at2"/>
<evidence type="ECO:0000256" key="1">
    <source>
        <dbReference type="SAM" id="MobiDB-lite"/>
    </source>
</evidence>
<dbReference type="PROSITE" id="PS51746">
    <property type="entry name" value="PPM_2"/>
    <property type="match status" value="1"/>
</dbReference>
<dbReference type="InterPro" id="IPR001932">
    <property type="entry name" value="PPM-type_phosphatase-like_dom"/>
</dbReference>
<sequence length="270" mass="28843">MRLATASLTDRGGRQRNEDSLGDWSSERLYYCVLADGAGGHGGGDTASAIVVDSVLADLRYLTVGELPPTGQRLASALAHANDNIVEEQTRGGAALKDMRSTAVVLAIDCEQRTAAWAHCGDSRLYCFRGGNVCAQTRDHSMVQEMVDARLLSPDAARHHPRRNVLLAALGTRFDLHITGSSGTFHLHDGDAFLLCSDGLWEYVDETAICEALHNAATPDAWLDALAAQVRASADANRDNLSAMAVWIVDAEAGAEDSQATVLQTNRAPS</sequence>
<dbReference type="SMART" id="SM00332">
    <property type="entry name" value="PP2Cc"/>
    <property type="match status" value="1"/>
</dbReference>
<proteinExistence type="predicted"/>
<keyword evidence="4" id="KW-1185">Reference proteome</keyword>
<feature type="domain" description="PPM-type phosphatase" evidence="2">
    <location>
        <begin position="4"/>
        <end position="248"/>
    </location>
</feature>
<evidence type="ECO:0000313" key="4">
    <source>
        <dbReference type="Proteomes" id="UP000198866"/>
    </source>
</evidence>
<accession>A0A1H6WX24</accession>
<evidence type="ECO:0000313" key="3">
    <source>
        <dbReference type="EMBL" id="SEJ18827.1"/>
    </source>
</evidence>
<dbReference type="RefSeq" id="WP_090865408.1">
    <property type="nucleotide sequence ID" value="NZ_FNYE01000007.1"/>
</dbReference>
<dbReference type="SUPFAM" id="SSF81606">
    <property type="entry name" value="PP2C-like"/>
    <property type="match status" value="1"/>
</dbReference>
<dbReference type="Proteomes" id="UP000198866">
    <property type="component" value="Unassembled WGS sequence"/>
</dbReference>
<dbReference type="AlphaFoldDB" id="A0A1H6WX24"/>
<dbReference type="SMART" id="SM00331">
    <property type="entry name" value="PP2C_SIG"/>
    <property type="match status" value="1"/>
</dbReference>
<dbReference type="Pfam" id="PF13672">
    <property type="entry name" value="PP2C_2"/>
    <property type="match status" value="1"/>
</dbReference>
<gene>
    <name evidence="3" type="ORF">SAMN05192539_1007203</name>
</gene>
<dbReference type="Gene3D" id="3.60.40.10">
    <property type="entry name" value="PPM-type phosphatase domain"/>
    <property type="match status" value="1"/>
</dbReference>
<dbReference type="STRING" id="667676.SAMN05192539_1007203"/>
<dbReference type="InterPro" id="IPR036457">
    <property type="entry name" value="PPM-type-like_dom_sf"/>
</dbReference>
<reference evidence="4" key="1">
    <citation type="submission" date="2016-10" db="EMBL/GenBank/DDBJ databases">
        <authorList>
            <person name="Varghese N."/>
            <person name="Submissions S."/>
        </authorList>
    </citation>
    <scope>NUCLEOTIDE SEQUENCE [LARGE SCALE GENOMIC DNA]</scope>
    <source>
        <strain evidence="4">LMG 26031</strain>
    </source>
</reference>
<name>A0A1H6WX24_9BURK</name>
<dbReference type="CDD" id="cd00143">
    <property type="entry name" value="PP2Cc"/>
    <property type="match status" value="1"/>
</dbReference>
<protein>
    <submittedName>
        <fullName evidence="3">Serine/threonine protein phosphatase PrpC</fullName>
    </submittedName>
</protein>